<evidence type="ECO:0000313" key="2">
    <source>
        <dbReference type="Proteomes" id="UP000265361"/>
    </source>
</evidence>
<feature type="non-terminal residue" evidence="1">
    <location>
        <position position="29"/>
    </location>
</feature>
<dbReference type="EMBL" id="QWED01000195">
    <property type="protein sequence ID" value="RIJ12735.1"/>
    <property type="molecule type" value="Genomic_DNA"/>
</dbReference>
<evidence type="ECO:0000313" key="1">
    <source>
        <dbReference type="EMBL" id="RIJ12735.1"/>
    </source>
</evidence>
<comment type="caution">
    <text evidence="1">The sequence shown here is derived from an EMBL/GenBank/DDBJ whole genome shotgun (WGS) entry which is preliminary data.</text>
</comment>
<name>A0A399Q3P5_9MICO</name>
<keyword evidence="1" id="KW-0808">Transferase</keyword>
<organism evidence="1 2">
    <name type="scientific">Clavibacter nebraskensis</name>
    <dbReference type="NCBI Taxonomy" id="31963"/>
    <lineage>
        <taxon>Bacteria</taxon>
        <taxon>Bacillati</taxon>
        <taxon>Actinomycetota</taxon>
        <taxon>Actinomycetes</taxon>
        <taxon>Micrococcales</taxon>
        <taxon>Microbacteriaceae</taxon>
        <taxon>Clavibacter</taxon>
    </lineage>
</organism>
<protein>
    <submittedName>
        <fullName evidence="1">CDP-alcohol phosphatidyltransferase</fullName>
    </submittedName>
</protein>
<sequence>MTAATGTAAPARDESYADVVRRLASAQKK</sequence>
<accession>A0A399Q3P5</accession>
<reference evidence="1 2" key="1">
    <citation type="submission" date="2018-08" db="EMBL/GenBank/DDBJ databases">
        <title>Genome Sequence of Clavibacter michiganensis Subspecies type strains, and the Atypical Peach-Colored Strains Isolated from Tomato.</title>
        <authorList>
            <person name="Osdaghi E."/>
            <person name="Portier P."/>
            <person name="Briand M."/>
            <person name="Jacques M.-A."/>
        </authorList>
    </citation>
    <scope>NUCLEOTIDE SEQUENCE [LARGE SCALE GENOMIC DNA]</scope>
    <source>
        <strain evidence="1 2">CFBP 7577</strain>
    </source>
</reference>
<dbReference type="AlphaFoldDB" id="A0A399Q3P5"/>
<gene>
    <name evidence="1" type="ORF">DZF97_07780</name>
</gene>
<proteinExistence type="predicted"/>
<dbReference type="Proteomes" id="UP000265361">
    <property type="component" value="Unassembled WGS sequence"/>
</dbReference>
<dbReference type="GO" id="GO:0016740">
    <property type="term" value="F:transferase activity"/>
    <property type="evidence" value="ECO:0007669"/>
    <property type="project" value="UniProtKB-KW"/>
</dbReference>